<keyword evidence="14" id="KW-0732">Signal</keyword>
<keyword evidence="5" id="KW-0378">Hydrolase</keyword>
<feature type="signal peptide" evidence="14">
    <location>
        <begin position="1"/>
        <end position="18"/>
    </location>
</feature>
<evidence type="ECO:0000313" key="16">
    <source>
        <dbReference type="Proteomes" id="UP001146120"/>
    </source>
</evidence>
<dbReference type="InterPro" id="IPR008999">
    <property type="entry name" value="Actin-crosslinking"/>
</dbReference>
<organism evidence="15 16">
    <name type="scientific">Lagenidium giganteum</name>
    <dbReference type="NCBI Taxonomy" id="4803"/>
    <lineage>
        <taxon>Eukaryota</taxon>
        <taxon>Sar</taxon>
        <taxon>Stramenopiles</taxon>
        <taxon>Oomycota</taxon>
        <taxon>Peronosporomycetes</taxon>
        <taxon>Pythiales</taxon>
        <taxon>Pythiaceae</taxon>
    </lineage>
</organism>
<dbReference type="GO" id="GO:0000272">
    <property type="term" value="P:polysaccharide catabolic process"/>
    <property type="evidence" value="ECO:0007669"/>
    <property type="project" value="UniProtKB-KW"/>
</dbReference>
<sequence>MFWRLIAFGAALASSIVAANTGNVAVCYAPDHLEEYQDGAGDVNVNELQSAIDRDFKTMSQNFTRVRTYNSLYAGASPVKAAAAAGVKLYLGVSLRSQRSEAEEEVAAAVQAVKDYPGTVEAIVVSDGYLRSDEVTVLDLVNDIKKKLGAFARNVKFGTSQTVGTYLDDEDTTAQLVQELDFLGVSIMPYKTQSDGAITELDPANPMFRVQRQWDEMKAKFPSAKLQLTKTGFPEDPSVTELIAYYDALKAWKPAGSESVMKFWYLAFDYRPDHWRASKAPSGFYTYDGKAKVPGDGSPVAISEPELRAPSVVDQCTSGVFALRASTGKYLTRCNYESCARGSDLNGVGVSAETYDLKQSRWRILRFDNGKIAIQSDIRQCMGVSDTWHTGRDIVYATYRVPKATPSAQWEVERLANGKYAFRAYNGEYMAPCLNCREEGEKDVLYVKAKSSAEEIAQFEVTCV</sequence>
<dbReference type="SUPFAM" id="SSF51445">
    <property type="entry name" value="(Trans)glycosidases"/>
    <property type="match status" value="1"/>
</dbReference>
<comment type="subcellular location">
    <subcellularLocation>
        <location evidence="2">Cell membrane</location>
    </subcellularLocation>
</comment>
<evidence type="ECO:0000256" key="14">
    <source>
        <dbReference type="SAM" id="SignalP"/>
    </source>
</evidence>
<dbReference type="CDD" id="cd00257">
    <property type="entry name" value="beta-trefoil_FSCN-like"/>
    <property type="match status" value="1"/>
</dbReference>
<reference evidence="15" key="2">
    <citation type="journal article" date="2023" name="Microbiol Resour">
        <title>Decontamination and Annotation of the Draft Genome Sequence of the Oomycete Lagenidium giganteum ARSEF 373.</title>
        <authorList>
            <person name="Morgan W.R."/>
            <person name="Tartar A."/>
        </authorList>
    </citation>
    <scope>NUCLEOTIDE SEQUENCE</scope>
    <source>
        <strain evidence="15">ARSEF 373</strain>
    </source>
</reference>
<keyword evidence="9" id="KW-0961">Cell wall biogenesis/degradation</keyword>
<dbReference type="PANTHER" id="PTHR16631:SF17">
    <property type="entry name" value="GLUCAN ENDO-1,3-BETA-GLUCOSIDASE BTGC"/>
    <property type="match status" value="1"/>
</dbReference>
<dbReference type="Gene3D" id="2.80.10.50">
    <property type="match status" value="1"/>
</dbReference>
<keyword evidence="4" id="KW-1003">Cell membrane</keyword>
<evidence type="ECO:0000256" key="4">
    <source>
        <dbReference type="ARBA" id="ARBA00022475"/>
    </source>
</evidence>
<reference evidence="15" key="1">
    <citation type="submission" date="2022-11" db="EMBL/GenBank/DDBJ databases">
        <authorList>
            <person name="Morgan W.R."/>
            <person name="Tartar A."/>
        </authorList>
    </citation>
    <scope>NUCLEOTIDE SEQUENCE</scope>
    <source>
        <strain evidence="15">ARSEF 373</strain>
    </source>
</reference>
<gene>
    <name evidence="15" type="ORF">N0F65_000907</name>
</gene>
<dbReference type="AlphaFoldDB" id="A0AAV2YM09"/>
<keyword evidence="8" id="KW-0119">Carbohydrate metabolism</keyword>
<evidence type="ECO:0000256" key="3">
    <source>
        <dbReference type="ARBA" id="ARBA00012780"/>
    </source>
</evidence>
<feature type="chain" id="PRO_5043595649" description="glucan endo-1,3-beta-D-glucosidase" evidence="14">
    <location>
        <begin position="19"/>
        <end position="464"/>
    </location>
</feature>
<dbReference type="EMBL" id="DAKRPA010000255">
    <property type="protein sequence ID" value="DAZ94343.1"/>
    <property type="molecule type" value="Genomic_DNA"/>
</dbReference>
<evidence type="ECO:0000256" key="7">
    <source>
        <dbReference type="ARBA" id="ARBA00023180"/>
    </source>
</evidence>
<keyword evidence="16" id="KW-1185">Reference proteome</keyword>
<dbReference type="GO" id="GO:0042973">
    <property type="term" value="F:glucan endo-1,3-beta-D-glucosidase activity"/>
    <property type="evidence" value="ECO:0007669"/>
    <property type="project" value="UniProtKB-EC"/>
</dbReference>
<keyword evidence="10" id="KW-0624">Polysaccharide degradation</keyword>
<keyword evidence="6" id="KW-0472">Membrane</keyword>
<dbReference type="InterPro" id="IPR017853">
    <property type="entry name" value="GH"/>
</dbReference>
<dbReference type="EC" id="3.2.1.39" evidence="3"/>
<evidence type="ECO:0000256" key="11">
    <source>
        <dbReference type="ARBA" id="ARBA00037649"/>
    </source>
</evidence>
<dbReference type="Proteomes" id="UP001146120">
    <property type="component" value="Unassembled WGS sequence"/>
</dbReference>
<dbReference type="SUPFAM" id="SSF50405">
    <property type="entry name" value="Actin-crosslinking proteins"/>
    <property type="match status" value="1"/>
</dbReference>
<keyword evidence="7" id="KW-0325">Glycoprotein</keyword>
<dbReference type="GO" id="GO:0071555">
    <property type="term" value="P:cell wall organization"/>
    <property type="evidence" value="ECO:0007669"/>
    <property type="project" value="UniProtKB-KW"/>
</dbReference>
<evidence type="ECO:0000256" key="9">
    <source>
        <dbReference type="ARBA" id="ARBA00023316"/>
    </source>
</evidence>
<comment type="caution">
    <text evidence="15">The sequence shown here is derived from an EMBL/GenBank/DDBJ whole genome shotgun (WGS) entry which is preliminary data.</text>
</comment>
<comment type="function">
    <text evidence="11">Glucanases play a role in cell expansion during growth, in cell-cell fusion during mating, and in spore release during sporulation. This enzyme may be involved in beta-glucan degradation. Active on laminarin and lichenan.</text>
</comment>
<name>A0AAV2YM09_9STRA</name>
<evidence type="ECO:0000256" key="2">
    <source>
        <dbReference type="ARBA" id="ARBA00004236"/>
    </source>
</evidence>
<evidence type="ECO:0000256" key="5">
    <source>
        <dbReference type="ARBA" id="ARBA00022801"/>
    </source>
</evidence>
<proteinExistence type="predicted"/>
<accession>A0AAV2YM09</accession>
<evidence type="ECO:0000313" key="15">
    <source>
        <dbReference type="EMBL" id="DAZ94343.1"/>
    </source>
</evidence>
<evidence type="ECO:0000256" key="6">
    <source>
        <dbReference type="ARBA" id="ARBA00023136"/>
    </source>
</evidence>
<evidence type="ECO:0000256" key="8">
    <source>
        <dbReference type="ARBA" id="ARBA00023277"/>
    </source>
</evidence>
<dbReference type="InterPro" id="IPR050732">
    <property type="entry name" value="Beta-glucan_modifiers"/>
</dbReference>
<comment type="catalytic activity">
    <reaction evidence="1">
        <text>Hydrolysis of (1-&gt;3)-beta-D-glucosidic linkages in (1-&gt;3)-beta-D-glucans.</text>
        <dbReference type="EC" id="3.2.1.39"/>
    </reaction>
</comment>
<evidence type="ECO:0000256" key="1">
    <source>
        <dbReference type="ARBA" id="ARBA00000382"/>
    </source>
</evidence>
<evidence type="ECO:0000256" key="12">
    <source>
        <dbReference type="ARBA" id="ARBA00042373"/>
    </source>
</evidence>
<evidence type="ECO:0000256" key="13">
    <source>
        <dbReference type="ARBA" id="ARBA00043078"/>
    </source>
</evidence>
<dbReference type="PANTHER" id="PTHR16631">
    <property type="entry name" value="GLUCAN 1,3-BETA-GLUCOSIDASE"/>
    <property type="match status" value="1"/>
</dbReference>
<dbReference type="GO" id="GO:0005886">
    <property type="term" value="C:plasma membrane"/>
    <property type="evidence" value="ECO:0007669"/>
    <property type="project" value="UniProtKB-SubCell"/>
</dbReference>
<protein>
    <recommendedName>
        <fullName evidence="3">glucan endo-1,3-beta-D-glucosidase</fullName>
        <ecNumber evidence="3">3.2.1.39</ecNumber>
    </recommendedName>
    <alternativeName>
        <fullName evidence="13">Endo-1,3-beta-glucanase btgC</fullName>
    </alternativeName>
    <alternativeName>
        <fullName evidence="12">Laminarinase btgC</fullName>
    </alternativeName>
</protein>
<evidence type="ECO:0000256" key="10">
    <source>
        <dbReference type="ARBA" id="ARBA00023326"/>
    </source>
</evidence>